<keyword evidence="5 11" id="KW-0812">Transmembrane</keyword>
<protein>
    <submittedName>
        <fullName evidence="14">SusC/RagA family TonB-linked outer membrane protein</fullName>
    </submittedName>
</protein>
<evidence type="ECO:0000256" key="3">
    <source>
        <dbReference type="ARBA" id="ARBA00022452"/>
    </source>
</evidence>
<comment type="subcellular location">
    <subcellularLocation>
        <location evidence="1 11">Cell outer membrane</location>
        <topology evidence="1 11">Multi-pass membrane protein</topology>
    </subcellularLocation>
</comment>
<evidence type="ECO:0000259" key="13">
    <source>
        <dbReference type="Pfam" id="PF07715"/>
    </source>
</evidence>
<keyword evidence="3 11" id="KW-1134">Transmembrane beta strand</keyword>
<name>A0ABX0IBJ9_9FLAO</name>
<keyword evidence="7" id="KW-0406">Ion transport</keyword>
<reference evidence="14 15" key="1">
    <citation type="submission" date="2020-02" db="EMBL/GenBank/DDBJ databases">
        <authorList>
            <person name="Chen W.-M."/>
        </authorList>
    </citation>
    <scope>NUCLEOTIDE SEQUENCE [LARGE SCALE GENOMIC DNA]</scope>
    <source>
        <strain evidence="14 15">TWA-26</strain>
    </source>
</reference>
<dbReference type="InterPro" id="IPR012910">
    <property type="entry name" value="Plug_dom"/>
</dbReference>
<comment type="caution">
    <text evidence="14">The sequence shown here is derived from an EMBL/GenBank/DDBJ whole genome shotgun (WGS) entry which is preliminary data.</text>
</comment>
<dbReference type="InterPro" id="IPR036942">
    <property type="entry name" value="Beta-barrel_TonB_sf"/>
</dbReference>
<evidence type="ECO:0000256" key="5">
    <source>
        <dbReference type="ARBA" id="ARBA00022692"/>
    </source>
</evidence>
<dbReference type="Pfam" id="PF07715">
    <property type="entry name" value="Plug"/>
    <property type="match status" value="1"/>
</dbReference>
<dbReference type="InterPro" id="IPR023996">
    <property type="entry name" value="TonB-dep_OMP_SusC/RagA"/>
</dbReference>
<keyword evidence="12" id="KW-0732">Signal</keyword>
<evidence type="ECO:0000256" key="11">
    <source>
        <dbReference type="PROSITE-ProRule" id="PRU01360"/>
    </source>
</evidence>
<keyword evidence="9 11" id="KW-0472">Membrane</keyword>
<keyword evidence="8" id="KW-0798">TonB box</keyword>
<keyword evidence="4" id="KW-0410">Iron transport</keyword>
<dbReference type="Gene3D" id="2.170.130.10">
    <property type="entry name" value="TonB-dependent receptor, plug domain"/>
    <property type="match status" value="1"/>
</dbReference>
<dbReference type="SUPFAM" id="SSF56935">
    <property type="entry name" value="Porins"/>
    <property type="match status" value="1"/>
</dbReference>
<evidence type="ECO:0000313" key="15">
    <source>
        <dbReference type="Proteomes" id="UP000761423"/>
    </source>
</evidence>
<evidence type="ECO:0000256" key="10">
    <source>
        <dbReference type="ARBA" id="ARBA00023237"/>
    </source>
</evidence>
<keyword evidence="15" id="KW-1185">Reference proteome</keyword>
<accession>A0ABX0IBJ9</accession>
<dbReference type="NCBIfam" id="TIGR04057">
    <property type="entry name" value="SusC_RagA_signa"/>
    <property type="match status" value="1"/>
</dbReference>
<dbReference type="PANTHER" id="PTHR32552">
    <property type="entry name" value="FERRICHROME IRON RECEPTOR-RELATED"/>
    <property type="match status" value="1"/>
</dbReference>
<keyword evidence="2 11" id="KW-0813">Transport</keyword>
<evidence type="ECO:0000256" key="7">
    <source>
        <dbReference type="ARBA" id="ARBA00023065"/>
    </source>
</evidence>
<dbReference type="InterPro" id="IPR008969">
    <property type="entry name" value="CarboxyPept-like_regulatory"/>
</dbReference>
<evidence type="ECO:0000256" key="4">
    <source>
        <dbReference type="ARBA" id="ARBA00022496"/>
    </source>
</evidence>
<dbReference type="Proteomes" id="UP000761423">
    <property type="component" value="Unassembled WGS sequence"/>
</dbReference>
<dbReference type="EMBL" id="JAAJBV010000004">
    <property type="protein sequence ID" value="NHM04560.1"/>
    <property type="molecule type" value="Genomic_DNA"/>
</dbReference>
<dbReference type="Pfam" id="PF13715">
    <property type="entry name" value="CarbopepD_reg_2"/>
    <property type="match status" value="1"/>
</dbReference>
<feature type="domain" description="TonB-dependent receptor plug" evidence="13">
    <location>
        <begin position="112"/>
        <end position="218"/>
    </location>
</feature>
<evidence type="ECO:0000256" key="2">
    <source>
        <dbReference type="ARBA" id="ARBA00022448"/>
    </source>
</evidence>
<dbReference type="Gene3D" id="2.40.170.20">
    <property type="entry name" value="TonB-dependent receptor, beta-barrel domain"/>
    <property type="match status" value="1"/>
</dbReference>
<dbReference type="PANTHER" id="PTHR32552:SF81">
    <property type="entry name" value="TONB-DEPENDENT OUTER MEMBRANE RECEPTOR"/>
    <property type="match status" value="1"/>
</dbReference>
<keyword evidence="10 11" id="KW-0998">Cell outer membrane</keyword>
<dbReference type="InterPro" id="IPR039426">
    <property type="entry name" value="TonB-dep_rcpt-like"/>
</dbReference>
<organism evidence="14 15">
    <name type="scientific">Flavobacterium celericrescens</name>
    <dbReference type="NCBI Taxonomy" id="2709780"/>
    <lineage>
        <taxon>Bacteria</taxon>
        <taxon>Pseudomonadati</taxon>
        <taxon>Bacteroidota</taxon>
        <taxon>Flavobacteriia</taxon>
        <taxon>Flavobacteriales</taxon>
        <taxon>Flavobacteriaceae</taxon>
        <taxon>Flavobacterium</taxon>
    </lineage>
</organism>
<dbReference type="SUPFAM" id="SSF49464">
    <property type="entry name" value="Carboxypeptidase regulatory domain-like"/>
    <property type="match status" value="1"/>
</dbReference>
<comment type="similarity">
    <text evidence="11">Belongs to the TonB-dependent receptor family.</text>
</comment>
<evidence type="ECO:0000256" key="9">
    <source>
        <dbReference type="ARBA" id="ARBA00023136"/>
    </source>
</evidence>
<evidence type="ECO:0000256" key="12">
    <source>
        <dbReference type="SAM" id="SignalP"/>
    </source>
</evidence>
<keyword evidence="6" id="KW-0408">Iron</keyword>
<dbReference type="RefSeq" id="WP_166236595.1">
    <property type="nucleotide sequence ID" value="NZ_JAAJBV010000004.1"/>
</dbReference>
<evidence type="ECO:0000313" key="14">
    <source>
        <dbReference type="EMBL" id="NHM04560.1"/>
    </source>
</evidence>
<dbReference type="InterPro" id="IPR023997">
    <property type="entry name" value="TonB-dep_OMP_SusC/RagA_CS"/>
</dbReference>
<proteinExistence type="inferred from homology"/>
<evidence type="ECO:0000256" key="8">
    <source>
        <dbReference type="ARBA" id="ARBA00023077"/>
    </source>
</evidence>
<gene>
    <name evidence="14" type="ORF">G4L40_07555</name>
</gene>
<dbReference type="PROSITE" id="PS52016">
    <property type="entry name" value="TONB_DEPENDENT_REC_3"/>
    <property type="match status" value="1"/>
</dbReference>
<dbReference type="InterPro" id="IPR037066">
    <property type="entry name" value="Plug_dom_sf"/>
</dbReference>
<feature type="signal peptide" evidence="12">
    <location>
        <begin position="1"/>
        <end position="22"/>
    </location>
</feature>
<evidence type="ECO:0000256" key="6">
    <source>
        <dbReference type="ARBA" id="ARBA00023004"/>
    </source>
</evidence>
<evidence type="ECO:0000256" key="1">
    <source>
        <dbReference type="ARBA" id="ARBA00004571"/>
    </source>
</evidence>
<sequence length="1019" mass="111639">MRSKFKWIFTLLVAFMMQFSFAQEKTVTGVVTDELGPVVGANVVVKGTTNATTTDFDGKYSIKAKSGDVLEISFLESKKSITVGAATNYNVELKQELKEVVITAYGIARETKKLAYATQKVQAKELMQAAPVNPVTALAGKVSGLNIITKNNGVNPSTSIILRGYKGITGDNSALIVIDGIIQSGTALNSLSPNDIESINVLKGASATALYGSQGRNGALIVTTKQGSKETGLSVEFNSSYTVEKIKYFPELQTTFGPGFNNEYDPYENTSWGPRFDGVPRRVGPILNDGSYQLLPYQAIPDNRKDFFVDGITKINTIALSGGDEKSTFYFSAQRSDVTGITPKDEYVKNNFRLNASRTSGKFKISTGVSFFNDKSNVAGDGGYQTRPLYWSIINTPANIPLTSYKDWRNNKFATPEGYFNEYYQNPYMLIDIARNRSTSNRLFSNVKFNYEFTKWFSAAYSLSGTFFNSYAKNTRDAVTYNPVLAPTRTDANTVASVAEGTSTNTRITSDLVLTFKRELFKDVKGTLILGNALYTYKENNLNVGGNDLFVPGLYNPSVRTGELTGGSSAFQERRVGNFADLTLDISTFLSLNGAYRLDRSSTLKDSYDFYTYGASLSMLDAIPSLKGDIMSFWKINGSYSKTGFAPSIGFINETYATPAGFPFGDIVGLAAPTNGASATFSPSFTKSYEFGTELGMFNNRLNIKANYFNTTTDNEFLTSSTSYASGLAALRLNSGSMESKGIELDVNGSIIKNDNFEWKLGVNLSKIKSEVLSLSDGADRLQTGLATSEVGIFAQVGESFPSLYGTAYTRDAEGHIMLNADGDPIVSSELKFLGNTTPDLIMGFNTSVRYKQFTLSAVADYKTGHKYYNNLVDALEFTGSTQHSASAGREPFVFPNSVYEYTPGVWSENTNITTSNGGFDFWTGTYNAIKENYVVDATTLKLREVALSYELPSKYLDKTFIKGVNLGFVARNIIMLRSAQNKYTDPEFTNDSQQVTGFGTQSQLPPTASYGFKLDVKF</sequence>
<dbReference type="NCBIfam" id="TIGR04056">
    <property type="entry name" value="OMP_RagA_SusC"/>
    <property type="match status" value="1"/>
</dbReference>
<feature type="chain" id="PRO_5046089261" evidence="12">
    <location>
        <begin position="23"/>
        <end position="1019"/>
    </location>
</feature>